<dbReference type="EMBL" id="CP011125">
    <property type="protein sequence ID" value="AKF08066.1"/>
    <property type="molecule type" value="Genomic_DNA"/>
</dbReference>
<dbReference type="STRING" id="927083.DB32_005215"/>
<protein>
    <submittedName>
        <fullName evidence="2">Uncharacterized protein</fullName>
    </submittedName>
</protein>
<organism evidence="2 3">
    <name type="scientific">Sandaracinus amylolyticus</name>
    <dbReference type="NCBI Taxonomy" id="927083"/>
    <lineage>
        <taxon>Bacteria</taxon>
        <taxon>Pseudomonadati</taxon>
        <taxon>Myxococcota</taxon>
        <taxon>Polyangia</taxon>
        <taxon>Polyangiales</taxon>
        <taxon>Sandaracinaceae</taxon>
        <taxon>Sandaracinus</taxon>
    </lineage>
</organism>
<reference evidence="2 3" key="1">
    <citation type="submission" date="2015-03" db="EMBL/GenBank/DDBJ databases">
        <title>Genome assembly of Sandaracinus amylolyticus DSM 53668.</title>
        <authorList>
            <person name="Sharma G."/>
            <person name="Subramanian S."/>
        </authorList>
    </citation>
    <scope>NUCLEOTIDE SEQUENCE [LARGE SCALE GENOMIC DNA]</scope>
    <source>
        <strain evidence="2 3">DSM 53668</strain>
    </source>
</reference>
<evidence type="ECO:0000313" key="2">
    <source>
        <dbReference type="EMBL" id="AKF08066.1"/>
    </source>
</evidence>
<sequence>MSAHDATRYPSFSGGCQAACSSSRSIRSDTVSRCRHAKNPANWGLRGAARQSG</sequence>
<feature type="region of interest" description="Disordered" evidence="1">
    <location>
        <begin position="1"/>
        <end position="20"/>
    </location>
</feature>
<dbReference type="Proteomes" id="UP000034883">
    <property type="component" value="Chromosome"/>
</dbReference>
<dbReference type="KEGG" id="samy:DB32_005215"/>
<dbReference type="AlphaFoldDB" id="A0A0F6YL92"/>
<name>A0A0F6YL92_9BACT</name>
<proteinExistence type="predicted"/>
<evidence type="ECO:0000313" key="3">
    <source>
        <dbReference type="Proteomes" id="UP000034883"/>
    </source>
</evidence>
<accession>A0A0F6YL92</accession>
<gene>
    <name evidence="2" type="ORF">DB32_005215</name>
</gene>
<evidence type="ECO:0000256" key="1">
    <source>
        <dbReference type="SAM" id="MobiDB-lite"/>
    </source>
</evidence>
<keyword evidence="3" id="KW-1185">Reference proteome</keyword>